<dbReference type="SUPFAM" id="SSF47384">
    <property type="entry name" value="Homodimeric domain of signal transducing histidine kinase"/>
    <property type="match status" value="1"/>
</dbReference>
<dbReference type="OrthoDB" id="9801651at2"/>
<dbReference type="PRINTS" id="PR00344">
    <property type="entry name" value="BCTRLSENSOR"/>
</dbReference>
<dbReference type="NCBIfam" id="TIGR00229">
    <property type="entry name" value="sensory_box"/>
    <property type="match status" value="1"/>
</dbReference>
<evidence type="ECO:0000259" key="10">
    <source>
        <dbReference type="PROSITE" id="PS50112"/>
    </source>
</evidence>
<dbReference type="PROSITE" id="PS50110">
    <property type="entry name" value="RESPONSE_REGULATORY"/>
    <property type="match status" value="2"/>
</dbReference>
<keyword evidence="7" id="KW-0812">Transmembrane</keyword>
<dbReference type="KEGG" id="ptaw:DW352_17710"/>
<dbReference type="PANTHER" id="PTHR45339">
    <property type="entry name" value="HYBRID SIGNAL TRANSDUCTION HISTIDINE KINASE J"/>
    <property type="match status" value="1"/>
</dbReference>
<dbReference type="SUPFAM" id="SSF55785">
    <property type="entry name" value="PYP-like sensor domain (PAS domain)"/>
    <property type="match status" value="1"/>
</dbReference>
<dbReference type="SMART" id="SM00387">
    <property type="entry name" value="HATPase_c"/>
    <property type="match status" value="1"/>
</dbReference>
<dbReference type="GO" id="GO:0000155">
    <property type="term" value="F:phosphorelay sensor kinase activity"/>
    <property type="evidence" value="ECO:0007669"/>
    <property type="project" value="InterPro"/>
</dbReference>
<dbReference type="EMBL" id="CP031417">
    <property type="protein sequence ID" value="AXK82200.1"/>
    <property type="molecule type" value="Genomic_DNA"/>
</dbReference>
<dbReference type="InterPro" id="IPR000014">
    <property type="entry name" value="PAS"/>
</dbReference>
<dbReference type="PROSITE" id="PS50112">
    <property type="entry name" value="PAS"/>
    <property type="match status" value="1"/>
</dbReference>
<organism evidence="11 12">
    <name type="scientific">Pseudolabrys taiwanensis</name>
    <dbReference type="NCBI Taxonomy" id="331696"/>
    <lineage>
        <taxon>Bacteria</taxon>
        <taxon>Pseudomonadati</taxon>
        <taxon>Pseudomonadota</taxon>
        <taxon>Alphaproteobacteria</taxon>
        <taxon>Hyphomicrobiales</taxon>
        <taxon>Xanthobacteraceae</taxon>
        <taxon>Pseudolabrys</taxon>
    </lineage>
</organism>
<proteinExistence type="predicted"/>
<dbReference type="GO" id="GO:0006355">
    <property type="term" value="P:regulation of DNA-templated transcription"/>
    <property type="evidence" value="ECO:0007669"/>
    <property type="project" value="InterPro"/>
</dbReference>
<dbReference type="Gene3D" id="3.30.565.10">
    <property type="entry name" value="Histidine kinase-like ATPase, C-terminal domain"/>
    <property type="match status" value="1"/>
</dbReference>
<evidence type="ECO:0000256" key="1">
    <source>
        <dbReference type="ARBA" id="ARBA00000085"/>
    </source>
</evidence>
<dbReference type="AlphaFoldDB" id="A0A345ZZ53"/>
<feature type="modified residue" description="4-aspartylphosphate" evidence="5">
    <location>
        <position position="530"/>
    </location>
</feature>
<dbReference type="InterPro" id="IPR003661">
    <property type="entry name" value="HisK_dim/P_dom"/>
</dbReference>
<evidence type="ECO:0000259" key="9">
    <source>
        <dbReference type="PROSITE" id="PS50110"/>
    </source>
</evidence>
<dbReference type="Gene3D" id="3.40.50.2300">
    <property type="match status" value="1"/>
</dbReference>
<dbReference type="CDD" id="cd00082">
    <property type="entry name" value="HisKA"/>
    <property type="match status" value="1"/>
</dbReference>
<dbReference type="Pfam" id="PF00989">
    <property type="entry name" value="PAS"/>
    <property type="match status" value="1"/>
</dbReference>
<gene>
    <name evidence="11" type="ORF">DW352_17710</name>
</gene>
<dbReference type="Gene3D" id="3.30.450.20">
    <property type="entry name" value="PAS domain"/>
    <property type="match status" value="1"/>
</dbReference>
<dbReference type="InterPro" id="IPR004358">
    <property type="entry name" value="Sig_transdc_His_kin-like_C"/>
</dbReference>
<evidence type="ECO:0000256" key="6">
    <source>
        <dbReference type="SAM" id="Coils"/>
    </source>
</evidence>
<feature type="domain" description="Histidine kinase" evidence="8">
    <location>
        <begin position="246"/>
        <end position="463"/>
    </location>
</feature>
<dbReference type="Proteomes" id="UP000254889">
    <property type="component" value="Chromosome"/>
</dbReference>
<dbReference type="CDD" id="cd16922">
    <property type="entry name" value="HATPase_EvgS-ArcB-TorS-like"/>
    <property type="match status" value="1"/>
</dbReference>
<feature type="domain" description="Response regulatory" evidence="9">
    <location>
        <begin position="481"/>
        <end position="591"/>
    </location>
</feature>
<keyword evidence="4" id="KW-0902">Two-component regulatory system</keyword>
<dbReference type="CDD" id="cd00130">
    <property type="entry name" value="PAS"/>
    <property type="match status" value="1"/>
</dbReference>
<feature type="domain" description="Response regulatory" evidence="9">
    <location>
        <begin position="613"/>
        <end position="736"/>
    </location>
</feature>
<dbReference type="Pfam" id="PF00072">
    <property type="entry name" value="Response_reg"/>
    <property type="match status" value="1"/>
</dbReference>
<reference evidence="11 12" key="1">
    <citation type="submission" date="2018-07" db="EMBL/GenBank/DDBJ databases">
        <authorList>
            <person name="Quirk P.G."/>
            <person name="Krulwich T.A."/>
        </authorList>
    </citation>
    <scope>NUCLEOTIDE SEQUENCE [LARGE SCALE GENOMIC DNA]</scope>
    <source>
        <strain evidence="11 12">CC-BB4</strain>
    </source>
</reference>
<dbReference type="SUPFAM" id="SSF55874">
    <property type="entry name" value="ATPase domain of HSP90 chaperone/DNA topoisomerase II/histidine kinase"/>
    <property type="match status" value="1"/>
</dbReference>
<dbReference type="Pfam" id="PF00512">
    <property type="entry name" value="HisKA"/>
    <property type="match status" value="1"/>
</dbReference>
<dbReference type="SMART" id="SM00388">
    <property type="entry name" value="HisKA"/>
    <property type="match status" value="1"/>
</dbReference>
<dbReference type="PANTHER" id="PTHR45339:SF1">
    <property type="entry name" value="HYBRID SIGNAL TRANSDUCTION HISTIDINE KINASE J"/>
    <property type="match status" value="1"/>
</dbReference>
<feature type="modified residue" description="4-aspartylphosphate" evidence="5">
    <location>
        <position position="667"/>
    </location>
</feature>
<dbReference type="EC" id="2.7.13.3" evidence="2"/>
<keyword evidence="6" id="KW-0175">Coiled coil</keyword>
<evidence type="ECO:0000313" key="11">
    <source>
        <dbReference type="EMBL" id="AXK82200.1"/>
    </source>
</evidence>
<dbReference type="InterPro" id="IPR011006">
    <property type="entry name" value="CheY-like_superfamily"/>
</dbReference>
<keyword evidence="3 5" id="KW-0597">Phosphoprotein</keyword>
<dbReference type="InterPro" id="IPR036097">
    <property type="entry name" value="HisK_dim/P_sf"/>
</dbReference>
<keyword evidence="7" id="KW-1133">Transmembrane helix</keyword>
<evidence type="ECO:0000256" key="2">
    <source>
        <dbReference type="ARBA" id="ARBA00012438"/>
    </source>
</evidence>
<dbReference type="InterPro" id="IPR003594">
    <property type="entry name" value="HATPase_dom"/>
</dbReference>
<name>A0A345ZZ53_9HYPH</name>
<keyword evidence="12" id="KW-1185">Reference proteome</keyword>
<evidence type="ECO:0000259" key="8">
    <source>
        <dbReference type="PROSITE" id="PS50109"/>
    </source>
</evidence>
<evidence type="ECO:0000256" key="3">
    <source>
        <dbReference type="ARBA" id="ARBA00022553"/>
    </source>
</evidence>
<dbReference type="FunFam" id="3.30.565.10:FF:000078">
    <property type="entry name" value="Two-component sensor histidine kinase"/>
    <property type="match status" value="1"/>
</dbReference>
<dbReference type="InterPro" id="IPR005467">
    <property type="entry name" value="His_kinase_dom"/>
</dbReference>
<dbReference type="SMART" id="SM00091">
    <property type="entry name" value="PAS"/>
    <property type="match status" value="1"/>
</dbReference>
<dbReference type="CDD" id="cd17546">
    <property type="entry name" value="REC_hyHK_CKI1_RcsC-like"/>
    <property type="match status" value="1"/>
</dbReference>
<dbReference type="InterPro" id="IPR036890">
    <property type="entry name" value="HATPase_C_sf"/>
</dbReference>
<dbReference type="SUPFAM" id="SSF52172">
    <property type="entry name" value="CheY-like"/>
    <property type="match status" value="2"/>
</dbReference>
<dbReference type="SMART" id="SM00448">
    <property type="entry name" value="REC"/>
    <property type="match status" value="2"/>
</dbReference>
<dbReference type="InterPro" id="IPR001789">
    <property type="entry name" value="Sig_transdc_resp-reg_receiver"/>
</dbReference>
<feature type="coiled-coil region" evidence="6">
    <location>
        <begin position="87"/>
        <end position="124"/>
    </location>
</feature>
<sequence>MAGPGPTMPRATSQSASAAATRARNIAALVLFGRTVIVTWAVLSAGLGFIAGVVIQRENYDPYAFGTGVAVLFAVACAVIALLLMRRRDYAAKRRVLESLIEELEDKNWELREAEERVRSLIESQGDVIVRRDASGHVTYANEAFFALTGQARTDLLGKPLALRVREQGPVTVLADGTRMHDQKIATAEGARWFAWREVVVRSEAGAEVQGVGRDVTDRVDAEQALSAARDQAESASRAKSRFLATVSHEIRTPLNGMLGMADLLLDTPLTPEQVTYVKAAKTSGETLLSLIEEILDFSKIEAGRLDLDVKPFALAPLIEQVIELLAPRAQAKGIEIACFVDEKLPARVMGDAMRLRQVLLNLAGNAIKFTEHGGVSVIVERGDAHDLRVVVRDTGIGLKQEDVARIFLEFEQADGSSTRKFGGTGLGLAITKRIVERMAGRIEATSTPGAGAAFTVTLPVEAAGHLSEAEFAAPDLTGQAVLIVAAAQIEAQLLARRLGQWGAVTHIAADPQEAAALLSTRRWQGLLVDFPLASSMLQEGTPPLAVPRRIVLIKPTERHELAALKDAGFAGYLVKPVRAASLAARLRPADVFEDAAAPAERAVVAASGKGLSVLVAEDNDINALLARALLARLGHRPEVVENGAAAVDAWQRARVAGMPYDLVLMDIQMPGMDGLEATRRIRAAEAGEAVPTRILALSANAQAEDRDAALAAGMQGLLTKPLDRERLQEALDATSGSGRKTLAA</sequence>
<dbReference type="PROSITE" id="PS50109">
    <property type="entry name" value="HIS_KIN"/>
    <property type="match status" value="1"/>
</dbReference>
<feature type="domain" description="PAS" evidence="10">
    <location>
        <begin position="114"/>
        <end position="159"/>
    </location>
</feature>
<evidence type="ECO:0000313" key="12">
    <source>
        <dbReference type="Proteomes" id="UP000254889"/>
    </source>
</evidence>
<feature type="transmembrane region" description="Helical" evidence="7">
    <location>
        <begin position="63"/>
        <end position="85"/>
    </location>
</feature>
<comment type="catalytic activity">
    <reaction evidence="1">
        <text>ATP + protein L-histidine = ADP + protein N-phospho-L-histidine.</text>
        <dbReference type="EC" id="2.7.13.3"/>
    </reaction>
</comment>
<dbReference type="InterPro" id="IPR013767">
    <property type="entry name" value="PAS_fold"/>
</dbReference>
<evidence type="ECO:0000256" key="5">
    <source>
        <dbReference type="PROSITE-ProRule" id="PRU00169"/>
    </source>
</evidence>
<feature type="transmembrane region" description="Helical" evidence="7">
    <location>
        <begin position="26"/>
        <end position="51"/>
    </location>
</feature>
<dbReference type="Pfam" id="PF02518">
    <property type="entry name" value="HATPase_c"/>
    <property type="match status" value="1"/>
</dbReference>
<accession>A0A345ZZ53</accession>
<keyword evidence="7" id="KW-0472">Membrane</keyword>
<protein>
    <recommendedName>
        <fullName evidence="2">histidine kinase</fullName>
        <ecNumber evidence="2">2.7.13.3</ecNumber>
    </recommendedName>
</protein>
<dbReference type="InterPro" id="IPR035965">
    <property type="entry name" value="PAS-like_dom_sf"/>
</dbReference>
<evidence type="ECO:0000256" key="4">
    <source>
        <dbReference type="ARBA" id="ARBA00023012"/>
    </source>
</evidence>
<dbReference type="Gene3D" id="1.10.287.130">
    <property type="match status" value="1"/>
</dbReference>
<evidence type="ECO:0000256" key="7">
    <source>
        <dbReference type="SAM" id="Phobius"/>
    </source>
</evidence>
<dbReference type="FunFam" id="1.10.287.130:FF:000158">
    <property type="entry name" value="Hybrid sensor histidine kinase/response regulator"/>
    <property type="match status" value="1"/>
</dbReference>